<accession>A0A7V5LT12</accession>
<dbReference type="EMBL" id="DRTX01000029">
    <property type="protein sequence ID" value="HHF52830.1"/>
    <property type="molecule type" value="Genomic_DNA"/>
</dbReference>
<organism evidence="1">
    <name type="scientific">candidate division WOR-3 bacterium</name>
    <dbReference type="NCBI Taxonomy" id="2052148"/>
    <lineage>
        <taxon>Bacteria</taxon>
        <taxon>Bacteria division WOR-3</taxon>
    </lineage>
</organism>
<evidence type="ECO:0000313" key="1">
    <source>
        <dbReference type="EMBL" id="HHF52830.1"/>
    </source>
</evidence>
<sequence>MKEKLRLYLIADFKYYDENFLKKVEEAIKGGVTAVQV</sequence>
<dbReference type="InterPro" id="IPR036206">
    <property type="entry name" value="ThiamineP_synth_sf"/>
</dbReference>
<dbReference type="SUPFAM" id="SSF51391">
    <property type="entry name" value="Thiamin phosphate synthase"/>
    <property type="match status" value="1"/>
</dbReference>
<comment type="caution">
    <text evidence="1">The sequence shown here is derived from an EMBL/GenBank/DDBJ whole genome shotgun (WGS) entry which is preliminary data.</text>
</comment>
<protein>
    <submittedName>
        <fullName evidence="1">Thiamine phosphate synthase</fullName>
    </submittedName>
</protein>
<dbReference type="Proteomes" id="UP000886050">
    <property type="component" value="Unassembled WGS sequence"/>
</dbReference>
<gene>
    <name evidence="1" type="ORF">ENL43_00520</name>
</gene>
<feature type="non-terminal residue" evidence="1">
    <location>
        <position position="37"/>
    </location>
</feature>
<dbReference type="Gene3D" id="3.20.20.70">
    <property type="entry name" value="Aldolase class I"/>
    <property type="match status" value="1"/>
</dbReference>
<reference evidence="1" key="1">
    <citation type="journal article" date="2020" name="mSystems">
        <title>Genome- and Community-Level Interaction Insights into Carbon Utilization and Element Cycling Functions of Hydrothermarchaeota in Hydrothermal Sediment.</title>
        <authorList>
            <person name="Zhou Z."/>
            <person name="Liu Y."/>
            <person name="Xu W."/>
            <person name="Pan J."/>
            <person name="Luo Z.H."/>
            <person name="Li M."/>
        </authorList>
    </citation>
    <scope>NUCLEOTIDE SEQUENCE [LARGE SCALE GENOMIC DNA]</scope>
    <source>
        <strain evidence="1">HyVt-96</strain>
    </source>
</reference>
<name>A0A7V5LT12_UNCW3</name>
<proteinExistence type="predicted"/>
<dbReference type="AlphaFoldDB" id="A0A7V5LT12"/>
<dbReference type="InterPro" id="IPR013785">
    <property type="entry name" value="Aldolase_TIM"/>
</dbReference>